<evidence type="ECO:0000256" key="2">
    <source>
        <dbReference type="ARBA" id="ARBA00007998"/>
    </source>
</evidence>
<name>A0A265N8J5_9BACI</name>
<sequence length="359" mass="40792">MANQISIPQFFFIFLLSTGLSNHVLIVPLIIDAAGRDSWISVIVGYLISIPFLLLLLAVTKQLKNTSVFEWLETNYSNTLRKIIALLLFIFLIITGFITVTETVSWTNDTYLPHTPMLVVAFAILAASLYISGNIKVIAICAGLILPFVVAFGIFVAVGTIPAKNYSLILPVLVENDWMDVLKGSLFIFGSTTEIFMLILLQHHIIKKVTFRHLFLLSFFLFILTIGPLLGSMAVFGPEEAGELKYPAFLQWRILSIGQYFNHLDFFSIYQWLSGSFIRLALILYLIKETFKFRKPFIIQVIVCILYLLLLLAPISDEQFFVFLKDYFYLGTSCFAILMIVFMFLLIKKSRNRVSAGEK</sequence>
<comment type="subcellular location">
    <subcellularLocation>
        <location evidence="1">Membrane</location>
        <topology evidence="1">Multi-pass membrane protein</topology>
    </subcellularLocation>
</comment>
<keyword evidence="5 8" id="KW-0812">Transmembrane</keyword>
<keyword evidence="3" id="KW-0813">Transport</keyword>
<accession>A0A265N8J5</accession>
<gene>
    <name evidence="9" type="ORF">CIL03_16295</name>
</gene>
<keyword evidence="6 8" id="KW-1133">Transmembrane helix</keyword>
<keyword evidence="10" id="KW-1185">Reference proteome</keyword>
<feature type="transmembrane region" description="Helical" evidence="8">
    <location>
        <begin position="269"/>
        <end position="287"/>
    </location>
</feature>
<dbReference type="AlphaFoldDB" id="A0A265N8J5"/>
<evidence type="ECO:0000256" key="5">
    <source>
        <dbReference type="ARBA" id="ARBA00022692"/>
    </source>
</evidence>
<dbReference type="GO" id="GO:0016020">
    <property type="term" value="C:membrane"/>
    <property type="evidence" value="ECO:0007669"/>
    <property type="project" value="UniProtKB-SubCell"/>
</dbReference>
<organism evidence="9 10">
    <name type="scientific">Virgibacillus indicus</name>
    <dbReference type="NCBI Taxonomy" id="2024554"/>
    <lineage>
        <taxon>Bacteria</taxon>
        <taxon>Bacillati</taxon>
        <taxon>Bacillota</taxon>
        <taxon>Bacilli</taxon>
        <taxon>Bacillales</taxon>
        <taxon>Bacillaceae</taxon>
        <taxon>Virgibacillus</taxon>
    </lineage>
</organism>
<evidence type="ECO:0000256" key="8">
    <source>
        <dbReference type="SAM" id="Phobius"/>
    </source>
</evidence>
<evidence type="ECO:0000256" key="3">
    <source>
        <dbReference type="ARBA" id="ARBA00022448"/>
    </source>
</evidence>
<evidence type="ECO:0000256" key="7">
    <source>
        <dbReference type="ARBA" id="ARBA00023136"/>
    </source>
</evidence>
<feature type="transmembrane region" description="Helical" evidence="8">
    <location>
        <begin position="80"/>
        <end position="99"/>
    </location>
</feature>
<dbReference type="Pfam" id="PF03845">
    <property type="entry name" value="Spore_permease"/>
    <property type="match status" value="1"/>
</dbReference>
<reference evidence="9 10" key="1">
    <citation type="submission" date="2017-08" db="EMBL/GenBank/DDBJ databases">
        <title>Virgibacillus indicus sp. nov. and Virgibacillus profoundi sp. nov, two moderately halophilic bacteria isolated from marine sediment by using the Microfluidic Streak Plate.</title>
        <authorList>
            <person name="Xu B."/>
            <person name="Hu B."/>
            <person name="Wang J."/>
            <person name="Zhu Y."/>
            <person name="Huang L."/>
            <person name="Du W."/>
            <person name="Huang Y."/>
        </authorList>
    </citation>
    <scope>NUCLEOTIDE SEQUENCE [LARGE SCALE GENOMIC DNA]</scope>
    <source>
        <strain evidence="9 10">IO3-P2-C2</strain>
    </source>
</reference>
<comment type="similarity">
    <text evidence="2">Belongs to the amino acid-polyamine-organocation (APC) superfamily. Spore germination protein (SGP) (TC 2.A.3.9) family.</text>
</comment>
<feature type="transmembrane region" description="Helical" evidence="8">
    <location>
        <begin position="39"/>
        <end position="59"/>
    </location>
</feature>
<feature type="transmembrane region" description="Helical" evidence="8">
    <location>
        <begin position="138"/>
        <end position="161"/>
    </location>
</feature>
<keyword evidence="7 8" id="KW-0472">Membrane</keyword>
<dbReference type="PANTHER" id="PTHR34975:SF2">
    <property type="entry name" value="SPORE GERMINATION PROTEIN A2"/>
    <property type="match status" value="1"/>
</dbReference>
<proteinExistence type="inferred from homology"/>
<dbReference type="NCBIfam" id="TIGR00912">
    <property type="entry name" value="2A0309"/>
    <property type="match status" value="1"/>
</dbReference>
<evidence type="ECO:0000256" key="4">
    <source>
        <dbReference type="ARBA" id="ARBA00022544"/>
    </source>
</evidence>
<dbReference type="Proteomes" id="UP000216498">
    <property type="component" value="Unassembled WGS sequence"/>
</dbReference>
<dbReference type="RefSeq" id="WP_094886948.1">
    <property type="nucleotide sequence ID" value="NZ_NPMS01000009.1"/>
</dbReference>
<feature type="transmembrane region" description="Helical" evidence="8">
    <location>
        <begin position="296"/>
        <end position="315"/>
    </location>
</feature>
<feature type="transmembrane region" description="Helical" evidence="8">
    <location>
        <begin position="213"/>
        <end position="236"/>
    </location>
</feature>
<comment type="caution">
    <text evidence="9">The sequence shown here is derived from an EMBL/GenBank/DDBJ whole genome shotgun (WGS) entry which is preliminary data.</text>
</comment>
<dbReference type="GO" id="GO:0009847">
    <property type="term" value="P:spore germination"/>
    <property type="evidence" value="ECO:0007669"/>
    <property type="project" value="InterPro"/>
</dbReference>
<dbReference type="OrthoDB" id="2381188at2"/>
<keyword evidence="4" id="KW-0309">Germination</keyword>
<dbReference type="EMBL" id="NPMS01000009">
    <property type="protein sequence ID" value="OZU87646.1"/>
    <property type="molecule type" value="Genomic_DNA"/>
</dbReference>
<dbReference type="InterPro" id="IPR004761">
    <property type="entry name" value="Spore_GerAB"/>
</dbReference>
<feature type="transmembrane region" description="Helical" evidence="8">
    <location>
        <begin position="327"/>
        <end position="347"/>
    </location>
</feature>
<feature type="transmembrane region" description="Helical" evidence="8">
    <location>
        <begin position="181"/>
        <end position="201"/>
    </location>
</feature>
<evidence type="ECO:0000256" key="1">
    <source>
        <dbReference type="ARBA" id="ARBA00004141"/>
    </source>
</evidence>
<dbReference type="PANTHER" id="PTHR34975">
    <property type="entry name" value="SPORE GERMINATION PROTEIN A2"/>
    <property type="match status" value="1"/>
</dbReference>
<feature type="transmembrane region" description="Helical" evidence="8">
    <location>
        <begin position="12"/>
        <end position="33"/>
    </location>
</feature>
<feature type="transmembrane region" description="Helical" evidence="8">
    <location>
        <begin position="111"/>
        <end position="131"/>
    </location>
</feature>
<evidence type="ECO:0000256" key="6">
    <source>
        <dbReference type="ARBA" id="ARBA00022989"/>
    </source>
</evidence>
<protein>
    <submittedName>
        <fullName evidence="9">Uncharacterized protein</fullName>
    </submittedName>
</protein>
<evidence type="ECO:0000313" key="9">
    <source>
        <dbReference type="EMBL" id="OZU87646.1"/>
    </source>
</evidence>
<evidence type="ECO:0000313" key="10">
    <source>
        <dbReference type="Proteomes" id="UP000216498"/>
    </source>
</evidence>